<reference evidence="1 2" key="1">
    <citation type="journal article" date="2019" name="Commun. Biol.">
        <title>The bagworm genome reveals a unique fibroin gene that provides high tensile strength.</title>
        <authorList>
            <person name="Kono N."/>
            <person name="Nakamura H."/>
            <person name="Ohtoshi R."/>
            <person name="Tomita M."/>
            <person name="Numata K."/>
            <person name="Arakawa K."/>
        </authorList>
    </citation>
    <scope>NUCLEOTIDE SEQUENCE [LARGE SCALE GENOMIC DNA]</scope>
</reference>
<keyword evidence="2" id="KW-1185">Reference proteome</keyword>
<evidence type="ECO:0000313" key="1">
    <source>
        <dbReference type="EMBL" id="GBP74985.1"/>
    </source>
</evidence>
<dbReference type="AlphaFoldDB" id="A0A4C1YKW5"/>
<proteinExistence type="predicted"/>
<comment type="caution">
    <text evidence="1">The sequence shown here is derived from an EMBL/GenBank/DDBJ whole genome shotgun (WGS) entry which is preliminary data.</text>
</comment>
<sequence length="224" mass="25579">MNIRFGNRSRRSTFAYIAKEVIKSTSEFTEPGILRTIRMSFVTKCQIRGLAPSVRELNPRKEKVKQSALSPGPLMIRDLVPKGKQSSRRLIGTALENYLRNHLADFLKRGVKDCLKGLLLMAQSNIEIKISFDFLVQPFENTLKHLLLRFWRGGSRNPLKTLKKSTPAIQQFLWKRRDLSRGLDSNTSISGEKVTFAVTEDLIMYPKSVNACSDKRRRGPVTLK</sequence>
<organism evidence="1 2">
    <name type="scientific">Eumeta variegata</name>
    <name type="common">Bagworm moth</name>
    <name type="synonym">Eumeta japonica</name>
    <dbReference type="NCBI Taxonomy" id="151549"/>
    <lineage>
        <taxon>Eukaryota</taxon>
        <taxon>Metazoa</taxon>
        <taxon>Ecdysozoa</taxon>
        <taxon>Arthropoda</taxon>
        <taxon>Hexapoda</taxon>
        <taxon>Insecta</taxon>
        <taxon>Pterygota</taxon>
        <taxon>Neoptera</taxon>
        <taxon>Endopterygota</taxon>
        <taxon>Lepidoptera</taxon>
        <taxon>Glossata</taxon>
        <taxon>Ditrysia</taxon>
        <taxon>Tineoidea</taxon>
        <taxon>Psychidae</taxon>
        <taxon>Oiketicinae</taxon>
        <taxon>Eumeta</taxon>
    </lineage>
</organism>
<gene>
    <name evidence="1" type="ORF">EVAR_56276_1</name>
</gene>
<protein>
    <submittedName>
        <fullName evidence="1">Uncharacterized protein</fullName>
    </submittedName>
</protein>
<dbReference type="EMBL" id="BGZK01001231">
    <property type="protein sequence ID" value="GBP74985.1"/>
    <property type="molecule type" value="Genomic_DNA"/>
</dbReference>
<evidence type="ECO:0000313" key="2">
    <source>
        <dbReference type="Proteomes" id="UP000299102"/>
    </source>
</evidence>
<dbReference type="Proteomes" id="UP000299102">
    <property type="component" value="Unassembled WGS sequence"/>
</dbReference>
<accession>A0A4C1YKW5</accession>
<name>A0A4C1YKW5_EUMVA</name>